<evidence type="ECO:0000313" key="1">
    <source>
        <dbReference type="EMBL" id="KAK8397612.1"/>
    </source>
</evidence>
<dbReference type="Proteomes" id="UP001487740">
    <property type="component" value="Unassembled WGS sequence"/>
</dbReference>
<organism evidence="1 2">
    <name type="scientific">Scylla paramamosain</name>
    <name type="common">Mud crab</name>
    <dbReference type="NCBI Taxonomy" id="85552"/>
    <lineage>
        <taxon>Eukaryota</taxon>
        <taxon>Metazoa</taxon>
        <taxon>Ecdysozoa</taxon>
        <taxon>Arthropoda</taxon>
        <taxon>Crustacea</taxon>
        <taxon>Multicrustacea</taxon>
        <taxon>Malacostraca</taxon>
        <taxon>Eumalacostraca</taxon>
        <taxon>Eucarida</taxon>
        <taxon>Decapoda</taxon>
        <taxon>Pleocyemata</taxon>
        <taxon>Brachyura</taxon>
        <taxon>Eubrachyura</taxon>
        <taxon>Portunoidea</taxon>
        <taxon>Portunidae</taxon>
        <taxon>Portuninae</taxon>
        <taxon>Scylla</taxon>
    </lineage>
</organism>
<sequence>MERAAGGGDGGGGWPGARKLDTRGNITSVGEGSRSLLICMTHVWYDKTGVSNTIDSRFEEKFLKSHMDVYMTVIEEDGSLLGTCVTKAGLALCHDLVVGTSIVLVRQQEEAVEESVHFPLSGDILCGQDSHL</sequence>
<name>A0AAW0UFZ6_SCYPA</name>
<proteinExistence type="predicted"/>
<keyword evidence="2" id="KW-1185">Reference proteome</keyword>
<comment type="caution">
    <text evidence="1">The sequence shown here is derived from an EMBL/GenBank/DDBJ whole genome shotgun (WGS) entry which is preliminary data.</text>
</comment>
<dbReference type="AlphaFoldDB" id="A0AAW0UFZ6"/>
<gene>
    <name evidence="1" type="ORF">O3P69_004417</name>
</gene>
<dbReference type="EMBL" id="JARAKH010000013">
    <property type="protein sequence ID" value="KAK8397612.1"/>
    <property type="molecule type" value="Genomic_DNA"/>
</dbReference>
<protein>
    <submittedName>
        <fullName evidence="1">Uncharacterized protein</fullName>
    </submittedName>
</protein>
<accession>A0AAW0UFZ6</accession>
<evidence type="ECO:0000313" key="2">
    <source>
        <dbReference type="Proteomes" id="UP001487740"/>
    </source>
</evidence>
<reference evidence="1 2" key="1">
    <citation type="submission" date="2023-03" db="EMBL/GenBank/DDBJ databases">
        <title>High-quality genome of Scylla paramamosain provides insights in environmental adaptation.</title>
        <authorList>
            <person name="Zhang L."/>
        </authorList>
    </citation>
    <scope>NUCLEOTIDE SEQUENCE [LARGE SCALE GENOMIC DNA]</scope>
    <source>
        <strain evidence="1">LZ_2023a</strain>
        <tissue evidence="1">Muscle</tissue>
    </source>
</reference>